<dbReference type="SUPFAM" id="SSF55718">
    <property type="entry name" value="SCP-like"/>
    <property type="match status" value="1"/>
</dbReference>
<dbReference type="EMBL" id="JADEYC010000027">
    <property type="protein sequence ID" value="MBE9375874.1"/>
    <property type="molecule type" value="Genomic_DNA"/>
</dbReference>
<dbReference type="Gene3D" id="3.30.1050.10">
    <property type="entry name" value="SCP2 sterol-binding domain"/>
    <property type="match status" value="1"/>
</dbReference>
<name>A0A929B9R7_9PSEU</name>
<evidence type="ECO:0000256" key="1">
    <source>
        <dbReference type="SAM" id="Phobius"/>
    </source>
</evidence>
<protein>
    <recommendedName>
        <fullName evidence="4">SCP2 domain-containing protein</fullName>
    </recommendedName>
</protein>
<dbReference type="InterPro" id="IPR036527">
    <property type="entry name" value="SCP2_sterol-bd_dom_sf"/>
</dbReference>
<sequence>MSVELFTPRWAGLAREAVQRGPDETVRAGKLDTYWDWIERVRGEHSASWALGMHRATGTSYLRLQWKSGTCTSGEIRRSPAADYVLAAEPAVWRELLDGADPGRLLMYRRMRLVEGDVLLFFRAVYFVVESLAAVARIPAVLPEQE</sequence>
<evidence type="ECO:0000313" key="2">
    <source>
        <dbReference type="EMBL" id="MBE9375874.1"/>
    </source>
</evidence>
<accession>A0A929B9R7</accession>
<comment type="caution">
    <text evidence="2">The sequence shown here is derived from an EMBL/GenBank/DDBJ whole genome shotgun (WGS) entry which is preliminary data.</text>
</comment>
<organism evidence="2 3">
    <name type="scientific">Saccharopolyspora montiporae</name>
    <dbReference type="NCBI Taxonomy" id="2781240"/>
    <lineage>
        <taxon>Bacteria</taxon>
        <taxon>Bacillati</taxon>
        <taxon>Actinomycetota</taxon>
        <taxon>Actinomycetes</taxon>
        <taxon>Pseudonocardiales</taxon>
        <taxon>Pseudonocardiaceae</taxon>
        <taxon>Saccharopolyspora</taxon>
    </lineage>
</organism>
<keyword evidence="1" id="KW-0812">Transmembrane</keyword>
<evidence type="ECO:0008006" key="4">
    <source>
        <dbReference type="Google" id="ProtNLM"/>
    </source>
</evidence>
<evidence type="ECO:0000313" key="3">
    <source>
        <dbReference type="Proteomes" id="UP000598360"/>
    </source>
</evidence>
<gene>
    <name evidence="2" type="ORF">IQ251_15595</name>
</gene>
<dbReference type="Proteomes" id="UP000598360">
    <property type="component" value="Unassembled WGS sequence"/>
</dbReference>
<reference evidence="2" key="1">
    <citation type="submission" date="2020-10" db="EMBL/GenBank/DDBJ databases">
        <title>Diversity and distribution of actinomycetes associated with coral in the coast of Hainan.</title>
        <authorList>
            <person name="Li F."/>
        </authorList>
    </citation>
    <scope>NUCLEOTIDE SEQUENCE</scope>
    <source>
        <strain evidence="2">HNM0983</strain>
    </source>
</reference>
<feature type="transmembrane region" description="Helical" evidence="1">
    <location>
        <begin position="118"/>
        <end position="140"/>
    </location>
</feature>
<keyword evidence="1" id="KW-0472">Membrane</keyword>
<keyword evidence="1" id="KW-1133">Transmembrane helix</keyword>
<keyword evidence="3" id="KW-1185">Reference proteome</keyword>
<proteinExistence type="predicted"/>
<dbReference type="AlphaFoldDB" id="A0A929B9R7"/>
<dbReference type="RefSeq" id="WP_193929319.1">
    <property type="nucleotide sequence ID" value="NZ_JADEYC010000027.1"/>
</dbReference>